<dbReference type="Gene3D" id="3.40.50.450">
    <property type="match status" value="1"/>
</dbReference>
<keyword evidence="2" id="KW-1185">Reference proteome</keyword>
<dbReference type="Pfam" id="PF05014">
    <property type="entry name" value="Nuc_deoxyrib_tr"/>
    <property type="match status" value="1"/>
</dbReference>
<accession>A0A6G1X3Z0</accession>
<reference evidence="1 2" key="1">
    <citation type="submission" date="2019-11" db="EMBL/GenBank/DDBJ databases">
        <authorList>
            <person name="Li J."/>
        </authorList>
    </citation>
    <scope>NUCLEOTIDE SEQUENCE [LARGE SCALE GENOMIC DNA]</scope>
    <source>
        <strain evidence="1 2">J4</strain>
    </source>
</reference>
<dbReference type="SUPFAM" id="SSF52309">
    <property type="entry name" value="N-(deoxy)ribosyltransferase-like"/>
    <property type="match status" value="1"/>
</dbReference>
<proteinExistence type="predicted"/>
<dbReference type="InterPro" id="IPR007710">
    <property type="entry name" value="Nucleoside_deoxyribTrfase"/>
</dbReference>
<dbReference type="AlphaFoldDB" id="A0A6G1X3Z0"/>
<sequence>MKIRAANQGEDRLNFYIASSLKNKEKARYVASRLKEYGFSLTYDWTRNAPAETYSELKEIGEMEKEGVRQADFLVMIMPAGVGSHTELGMALAMRKRVYLYSPDHDIFDIQNTSTFYYVNGIHKFVGLLDNFISEIHHYEGKLLH</sequence>
<gene>
    <name evidence="1" type="ORF">GH754_04740</name>
</gene>
<protein>
    <submittedName>
        <fullName evidence="1">Group-specific protein</fullName>
    </submittedName>
</protein>
<organism evidence="1 2">
    <name type="scientific">Salinibacillus xinjiangensis</name>
    <dbReference type="NCBI Taxonomy" id="1229268"/>
    <lineage>
        <taxon>Bacteria</taxon>
        <taxon>Bacillati</taxon>
        <taxon>Bacillota</taxon>
        <taxon>Bacilli</taxon>
        <taxon>Bacillales</taxon>
        <taxon>Bacillaceae</taxon>
        <taxon>Salinibacillus</taxon>
    </lineage>
</organism>
<dbReference type="EMBL" id="WJNH01000002">
    <property type="protein sequence ID" value="MRG85639.1"/>
    <property type="molecule type" value="Genomic_DNA"/>
</dbReference>
<dbReference type="Proteomes" id="UP000480185">
    <property type="component" value="Unassembled WGS sequence"/>
</dbReference>
<evidence type="ECO:0000313" key="1">
    <source>
        <dbReference type="EMBL" id="MRG85639.1"/>
    </source>
</evidence>
<comment type="caution">
    <text evidence="1">The sequence shown here is derived from an EMBL/GenBank/DDBJ whole genome shotgun (WGS) entry which is preliminary data.</text>
</comment>
<name>A0A6G1X3Z0_9BACI</name>
<evidence type="ECO:0000313" key="2">
    <source>
        <dbReference type="Proteomes" id="UP000480185"/>
    </source>
</evidence>